<keyword evidence="4" id="KW-1185">Reference proteome</keyword>
<dbReference type="AlphaFoldDB" id="A0A2Z6QWC9"/>
<proteinExistence type="predicted"/>
<dbReference type="SMART" id="SM00225">
    <property type="entry name" value="BTB"/>
    <property type="match status" value="1"/>
</dbReference>
<comment type="caution">
    <text evidence="3">The sequence shown here is derived from an EMBL/GenBank/DDBJ whole genome shotgun (WGS) entry which is preliminary data.</text>
</comment>
<accession>A0A2Z6QWC9</accession>
<dbReference type="Pfam" id="PF00622">
    <property type="entry name" value="SPRY"/>
    <property type="match status" value="1"/>
</dbReference>
<protein>
    <recommendedName>
        <fullName evidence="5">BTB domain-containing protein</fullName>
    </recommendedName>
</protein>
<dbReference type="PROSITE" id="PS50188">
    <property type="entry name" value="B302_SPRY"/>
    <property type="match status" value="1"/>
</dbReference>
<dbReference type="InterPro" id="IPR000210">
    <property type="entry name" value="BTB/POZ_dom"/>
</dbReference>
<dbReference type="PROSITE" id="PS50097">
    <property type="entry name" value="BTB"/>
    <property type="match status" value="1"/>
</dbReference>
<dbReference type="InterPro" id="IPR011333">
    <property type="entry name" value="SKP1/BTB/POZ_sf"/>
</dbReference>
<dbReference type="SUPFAM" id="SSF49899">
    <property type="entry name" value="Concanavalin A-like lectins/glucanases"/>
    <property type="match status" value="1"/>
</dbReference>
<dbReference type="SUPFAM" id="SSF54695">
    <property type="entry name" value="POZ domain"/>
    <property type="match status" value="1"/>
</dbReference>
<dbReference type="InterPro" id="IPR001870">
    <property type="entry name" value="B30.2/SPRY"/>
</dbReference>
<dbReference type="Gene3D" id="3.30.710.10">
    <property type="entry name" value="Potassium Channel Kv1.1, Chain A"/>
    <property type="match status" value="1"/>
</dbReference>
<evidence type="ECO:0000313" key="4">
    <source>
        <dbReference type="Proteomes" id="UP000247702"/>
    </source>
</evidence>
<dbReference type="EMBL" id="BEXD01001546">
    <property type="protein sequence ID" value="GBB94623.1"/>
    <property type="molecule type" value="Genomic_DNA"/>
</dbReference>
<name>A0A2Z6QWC9_9GLOM</name>
<evidence type="ECO:0000313" key="3">
    <source>
        <dbReference type="EMBL" id="GBB94623.1"/>
    </source>
</evidence>
<evidence type="ECO:0000259" key="2">
    <source>
        <dbReference type="PROSITE" id="PS50188"/>
    </source>
</evidence>
<dbReference type="PANTHER" id="PTHR24410">
    <property type="entry name" value="HL07962P-RELATED"/>
    <property type="match status" value="1"/>
</dbReference>
<sequence>MTRGYSLEQDLRLLINHPRYSDIEILCEDDKKLYGSKAILAARSEVFDRLLYNEMKENLEIQISFPKISLFGMEIVLEYIYTGSIKKESLNKNNIIEAFYAAEYFQLSNLQDFIIKTVKNNLENNYVNNYSPELLSKVMDIMHFNIFCPVLMEKKNPFITPEYEVFRYSAILAANKVSNDAYETLMERLPTLEQIKNSIQVSNKSITDYQKIAKELEPLTKFIDFGQIKGQILTDIIEPLEIVPSRTIMNVYRQIVRLNNLNSNEIRGIPPTIYIWDKSTCGSGLIIEDNEKVVRAGNAHQNVRAKMILDNKGIFEWNIIIEKVCKDVWVGVCATENFNYMAWAGNQSTGWILGINGKCWNNSNVLDYCSQFRNDNVKVTVHLNMNERTYAFSVDGTKYPVISEWNNLPSKLYPIVSLHSPGLLRIQPYQFLKFSKN</sequence>
<dbReference type="InterPro" id="IPR013320">
    <property type="entry name" value="ConA-like_dom_sf"/>
</dbReference>
<evidence type="ECO:0000259" key="1">
    <source>
        <dbReference type="PROSITE" id="PS50097"/>
    </source>
</evidence>
<dbReference type="Gene3D" id="2.60.120.920">
    <property type="match status" value="1"/>
</dbReference>
<dbReference type="CDD" id="cd18186">
    <property type="entry name" value="BTB_POZ_ZBTB_KLHL-like"/>
    <property type="match status" value="1"/>
</dbReference>
<dbReference type="PANTHER" id="PTHR24410:SF23">
    <property type="entry name" value="BTB DOMAIN-CONTAINING PROTEIN-RELATED"/>
    <property type="match status" value="1"/>
</dbReference>
<feature type="domain" description="BTB" evidence="1">
    <location>
        <begin position="21"/>
        <end position="89"/>
    </location>
</feature>
<gene>
    <name evidence="3" type="ORF">RclHR1_02390029</name>
</gene>
<reference evidence="3 4" key="1">
    <citation type="submission" date="2017-11" db="EMBL/GenBank/DDBJ databases">
        <title>The genome of Rhizophagus clarus HR1 reveals common genetic basis of auxotrophy among arbuscular mycorrhizal fungi.</title>
        <authorList>
            <person name="Kobayashi Y."/>
        </authorList>
    </citation>
    <scope>NUCLEOTIDE SEQUENCE [LARGE SCALE GENOMIC DNA]</scope>
    <source>
        <strain evidence="3 4">HR1</strain>
    </source>
</reference>
<feature type="domain" description="B30.2/SPRY" evidence="2">
    <location>
        <begin position="254"/>
        <end position="436"/>
    </location>
</feature>
<dbReference type="Proteomes" id="UP000247702">
    <property type="component" value="Unassembled WGS sequence"/>
</dbReference>
<dbReference type="Pfam" id="PF00651">
    <property type="entry name" value="BTB"/>
    <property type="match status" value="1"/>
</dbReference>
<dbReference type="InterPro" id="IPR003877">
    <property type="entry name" value="SPRY_dom"/>
</dbReference>
<dbReference type="InterPro" id="IPR043136">
    <property type="entry name" value="B30.2/SPRY_sf"/>
</dbReference>
<organism evidence="3 4">
    <name type="scientific">Rhizophagus clarus</name>
    <dbReference type="NCBI Taxonomy" id="94130"/>
    <lineage>
        <taxon>Eukaryota</taxon>
        <taxon>Fungi</taxon>
        <taxon>Fungi incertae sedis</taxon>
        <taxon>Mucoromycota</taxon>
        <taxon>Glomeromycotina</taxon>
        <taxon>Glomeromycetes</taxon>
        <taxon>Glomerales</taxon>
        <taxon>Glomeraceae</taxon>
        <taxon>Rhizophagus</taxon>
    </lineage>
</organism>
<dbReference type="InterPro" id="IPR051481">
    <property type="entry name" value="BTB-POZ/Galectin-3-binding"/>
</dbReference>
<evidence type="ECO:0008006" key="5">
    <source>
        <dbReference type="Google" id="ProtNLM"/>
    </source>
</evidence>